<evidence type="ECO:0000256" key="7">
    <source>
        <dbReference type="RuleBase" id="RU910716"/>
    </source>
</evidence>
<dbReference type="RefSeq" id="XP_024942399.1">
    <property type="nucleotide sequence ID" value="XM_025086631.1"/>
</dbReference>
<evidence type="ECO:0000256" key="6">
    <source>
        <dbReference type="ARBA" id="ARBA00023136"/>
    </source>
</evidence>
<keyword evidence="5 7" id="KW-1133">Transmembrane helix</keyword>
<evidence type="ECO:0000256" key="3">
    <source>
        <dbReference type="ARBA" id="ARBA00022475"/>
    </source>
</evidence>
<dbReference type="GO" id="GO:0005886">
    <property type="term" value="C:plasma membrane"/>
    <property type="evidence" value="ECO:0007669"/>
    <property type="project" value="UniProtKB-SubCell"/>
</dbReference>
<feature type="transmembrane region" description="Helical" evidence="7">
    <location>
        <begin position="81"/>
        <end position="101"/>
    </location>
</feature>
<feature type="transmembrane region" description="Helical" evidence="7">
    <location>
        <begin position="259"/>
        <end position="284"/>
    </location>
</feature>
<dbReference type="Proteomes" id="UP000694920">
    <property type="component" value="Unplaced"/>
</dbReference>
<dbReference type="InterPro" id="IPR050895">
    <property type="entry name" value="XK-related_scramblase"/>
</dbReference>
<feature type="transmembrane region" description="Helical" evidence="7">
    <location>
        <begin position="219"/>
        <end position="238"/>
    </location>
</feature>
<dbReference type="RefSeq" id="XP_015598586.1">
    <property type="nucleotide sequence ID" value="XM_015743100.2"/>
</dbReference>
<dbReference type="PANTHER" id="PTHR16024:SF6">
    <property type="entry name" value="XK-RELATED PROTEIN"/>
    <property type="match status" value="1"/>
</dbReference>
<sequence>MSQPEVSPYKEEQDNRNTDTKIGFFETNGCSDIGGAFPPNEACVTILDVVSLVFSIVTHFLDMGLDINLAIRYYLDGQIMYFAWTLAFIIFPNVVITIISLRMQYQDREMIPENSIQRRDIIATRVFAQRRLYCEFLLLCQMTPVLHYYDSLMYALRSRSYKKMGNRKGERYYYLKMLKEDQDIALLRVFECFLEAAPQQILQITIFLRAREERFSFSLLHQAASVISSLISMGWAMASYHRNIRLAQLDKTKIDIVGTILQFLWHFFVTVSRIISVSVIASVWPLYTAIGYALHWIAMTSWLVAEPYGVTEFCRNRSHAPHTPLTIRARVGSLLFACVLGIVYLFTYLNPTEGRTFLRHLFYYIVCLFENVLASMLWAFVSTDEARAHWFFRTFVALCIVPFLFGIAAMISYYKWFHPSTKRKTTTTIMLKPS</sequence>
<evidence type="ECO:0000256" key="4">
    <source>
        <dbReference type="ARBA" id="ARBA00022692"/>
    </source>
</evidence>
<keyword evidence="4 7" id="KW-0812">Transmembrane</keyword>
<organism evidence="9 10">
    <name type="scientific">Cephus cinctus</name>
    <name type="common">Wheat stem sawfly</name>
    <dbReference type="NCBI Taxonomy" id="211228"/>
    <lineage>
        <taxon>Eukaryota</taxon>
        <taxon>Metazoa</taxon>
        <taxon>Ecdysozoa</taxon>
        <taxon>Arthropoda</taxon>
        <taxon>Hexapoda</taxon>
        <taxon>Insecta</taxon>
        <taxon>Pterygota</taxon>
        <taxon>Neoptera</taxon>
        <taxon>Endopterygota</taxon>
        <taxon>Hymenoptera</taxon>
        <taxon>Cephoidea</taxon>
        <taxon>Cephidae</taxon>
        <taxon>Cephus</taxon>
    </lineage>
</organism>
<dbReference type="PANTHER" id="PTHR16024">
    <property type="entry name" value="XK-RELATED PROTEIN"/>
    <property type="match status" value="1"/>
</dbReference>
<dbReference type="RefSeq" id="XP_024942400.1">
    <property type="nucleotide sequence ID" value="XM_025086632.1"/>
</dbReference>
<comment type="similarity">
    <text evidence="2 7">Belongs to the XK family.</text>
</comment>
<evidence type="ECO:0000313" key="12">
    <source>
        <dbReference type="RefSeq" id="XP_024942398.1"/>
    </source>
</evidence>
<dbReference type="RefSeq" id="XP_015598587.1">
    <property type="nucleotide sequence ID" value="XM_015743101.2"/>
</dbReference>
<keyword evidence="3" id="KW-1003">Cell membrane</keyword>
<protein>
    <recommendedName>
        <fullName evidence="7">XK-related protein</fullName>
    </recommendedName>
</protein>
<evidence type="ECO:0000256" key="1">
    <source>
        <dbReference type="ARBA" id="ARBA00004651"/>
    </source>
</evidence>
<feature type="transmembrane region" description="Helical" evidence="7">
    <location>
        <begin position="361"/>
        <end position="381"/>
    </location>
</feature>
<evidence type="ECO:0000313" key="9">
    <source>
        <dbReference type="Proteomes" id="UP000694920"/>
    </source>
</evidence>
<dbReference type="RefSeq" id="XP_024942398.1">
    <property type="nucleotide sequence ID" value="XM_025086630.1"/>
</dbReference>
<dbReference type="GO" id="GO:1902742">
    <property type="term" value="P:apoptotic process involved in development"/>
    <property type="evidence" value="ECO:0007669"/>
    <property type="project" value="TreeGrafter"/>
</dbReference>
<evidence type="ECO:0000256" key="8">
    <source>
        <dbReference type="SAM" id="MobiDB-lite"/>
    </source>
</evidence>
<reference evidence="10 11" key="1">
    <citation type="submission" date="2025-04" db="UniProtKB">
        <authorList>
            <consortium name="RefSeq"/>
        </authorList>
    </citation>
    <scope>IDENTIFICATION</scope>
</reference>
<dbReference type="GO" id="GO:0070782">
    <property type="term" value="P:phosphatidylserine exposure on apoptotic cell surface"/>
    <property type="evidence" value="ECO:0007669"/>
    <property type="project" value="TreeGrafter"/>
</dbReference>
<name>A0AAJ7BZV8_CEPCN</name>
<feature type="transmembrane region" description="Helical" evidence="7">
    <location>
        <begin position="290"/>
        <end position="310"/>
    </location>
</feature>
<feature type="compositionally biased region" description="Basic and acidic residues" evidence="8">
    <location>
        <begin position="8"/>
        <end position="19"/>
    </location>
</feature>
<dbReference type="InterPro" id="IPR018629">
    <property type="entry name" value="XK-rel"/>
</dbReference>
<evidence type="ECO:0000313" key="13">
    <source>
        <dbReference type="RefSeq" id="XP_024942399.1"/>
    </source>
</evidence>
<accession>A0AAJ7BZV8</accession>
<dbReference type="AlphaFoldDB" id="A0AAJ7BZV8"/>
<evidence type="ECO:0000313" key="14">
    <source>
        <dbReference type="RefSeq" id="XP_024942400.1"/>
    </source>
</evidence>
<feature type="transmembrane region" description="Helical" evidence="7">
    <location>
        <begin position="390"/>
        <end position="414"/>
    </location>
</feature>
<feature type="region of interest" description="Disordered" evidence="8">
    <location>
        <begin position="1"/>
        <end position="20"/>
    </location>
</feature>
<evidence type="ECO:0000256" key="2">
    <source>
        <dbReference type="ARBA" id="ARBA00008789"/>
    </source>
</evidence>
<evidence type="ECO:0000256" key="5">
    <source>
        <dbReference type="ARBA" id="ARBA00022989"/>
    </source>
</evidence>
<dbReference type="GeneID" id="107269351"/>
<dbReference type="Pfam" id="PF09815">
    <property type="entry name" value="XK-related"/>
    <property type="match status" value="1"/>
</dbReference>
<proteinExistence type="inferred from homology"/>
<evidence type="ECO:0000313" key="10">
    <source>
        <dbReference type="RefSeq" id="XP_015598586.1"/>
    </source>
</evidence>
<keyword evidence="6 7" id="KW-0472">Membrane</keyword>
<gene>
    <name evidence="10 11 12 13 14" type="primary">LOC107269351</name>
</gene>
<comment type="subcellular location">
    <subcellularLocation>
        <location evidence="1">Cell membrane</location>
        <topology evidence="1">Multi-pass membrane protein</topology>
    </subcellularLocation>
    <subcellularLocation>
        <location evidence="7">Membrane</location>
        <topology evidence="7">Multi-pass membrane protein</topology>
    </subcellularLocation>
</comment>
<evidence type="ECO:0000313" key="11">
    <source>
        <dbReference type="RefSeq" id="XP_015598587.1"/>
    </source>
</evidence>
<feature type="transmembrane region" description="Helical" evidence="7">
    <location>
        <begin position="331"/>
        <end position="349"/>
    </location>
</feature>
<dbReference type="GO" id="GO:0043652">
    <property type="term" value="P:engulfment of apoptotic cell"/>
    <property type="evidence" value="ECO:0007669"/>
    <property type="project" value="TreeGrafter"/>
</dbReference>
<keyword evidence="9" id="KW-1185">Reference proteome</keyword>
<dbReference type="KEGG" id="ccin:107269351"/>